<dbReference type="Pfam" id="PF12038">
    <property type="entry name" value="QTMAN_N"/>
    <property type="match status" value="1"/>
</dbReference>
<feature type="domain" description="tRNA-queuosine alpha-mannosyltransferase N-terminal" evidence="7">
    <location>
        <begin position="3"/>
        <end position="171"/>
    </location>
</feature>
<comment type="catalytic activity">
    <reaction evidence="6">
        <text>queuosine(34) in tRNA(Asp) + GDP-alpha-D-mannose = O-4''-alpha-D-mannosylqueuosine(34) in tRNA(Asp) + GDP + H(+)</text>
        <dbReference type="Rhea" id="RHEA:12885"/>
        <dbReference type="Rhea" id="RHEA-COMP:18572"/>
        <dbReference type="Rhea" id="RHEA-COMP:18581"/>
        <dbReference type="ChEBI" id="CHEBI:15378"/>
        <dbReference type="ChEBI" id="CHEBI:57527"/>
        <dbReference type="ChEBI" id="CHEBI:58189"/>
        <dbReference type="ChEBI" id="CHEBI:194431"/>
        <dbReference type="ChEBI" id="CHEBI:194442"/>
        <dbReference type="EC" id="2.4.1.110"/>
    </reaction>
    <physiologicalReaction direction="left-to-right" evidence="6">
        <dbReference type="Rhea" id="RHEA:12886"/>
    </physiologicalReaction>
</comment>
<dbReference type="EC" id="2.4.1.110" evidence="4"/>
<organism evidence="8 9">
    <name type="scientific">Parahaliea maris</name>
    <dbReference type="NCBI Taxonomy" id="2716870"/>
    <lineage>
        <taxon>Bacteria</taxon>
        <taxon>Pseudomonadati</taxon>
        <taxon>Pseudomonadota</taxon>
        <taxon>Gammaproteobacteria</taxon>
        <taxon>Cellvibrionales</taxon>
        <taxon>Halieaceae</taxon>
        <taxon>Parahaliea</taxon>
    </lineage>
</organism>
<dbReference type="Pfam" id="PF13692">
    <property type="entry name" value="Glyco_trans_1_4"/>
    <property type="match status" value="1"/>
</dbReference>
<dbReference type="PANTHER" id="PTHR13615">
    <property type="entry name" value="GLYCOSYLTRANSFERASE-LIKE 1"/>
    <property type="match status" value="1"/>
</dbReference>
<evidence type="ECO:0000313" key="9">
    <source>
        <dbReference type="Proteomes" id="UP000321039"/>
    </source>
</evidence>
<evidence type="ECO:0000256" key="4">
    <source>
        <dbReference type="ARBA" id="ARBA00044517"/>
    </source>
</evidence>
<comment type="caution">
    <text evidence="8">The sequence shown here is derived from an EMBL/GenBank/DDBJ whole genome shotgun (WGS) entry which is preliminary data.</text>
</comment>
<gene>
    <name evidence="8" type="ORF">FV139_06515</name>
</gene>
<proteinExistence type="inferred from homology"/>
<dbReference type="Proteomes" id="UP000321039">
    <property type="component" value="Unassembled WGS sequence"/>
</dbReference>
<keyword evidence="9" id="KW-1185">Reference proteome</keyword>
<evidence type="ECO:0000256" key="6">
    <source>
        <dbReference type="ARBA" id="ARBA00048439"/>
    </source>
</evidence>
<dbReference type="Gene3D" id="3.40.50.2000">
    <property type="entry name" value="Glycogen Phosphorylase B"/>
    <property type="match status" value="1"/>
</dbReference>
<keyword evidence="3" id="KW-0808">Transferase</keyword>
<evidence type="ECO:0000256" key="2">
    <source>
        <dbReference type="ARBA" id="ARBA00022676"/>
    </source>
</evidence>
<sequence length="377" mass="42376">MRALLLSAYDAGSHRYWRRGLQSLLPDWNWQCLSLPPRHFSWRVRGNPLHWALRERPVLESAPDVLIATSMVDLATLRGLVPALTRVPTLLYFHENQFAYPEGRGRHGLLEAQMVSLYSALAADRLAFNSAWNRDSFLDGVEALLGRLPDFAPPEAVTLLARRSEVLPVPLLPAEETRCTLPVWEHEAPADQRPLRLLWPGRLEYDKGGEGLEALLAELEQRQLDYELAIVGQTFRELPPPFRRIRERYGPRLVQFGWLEDTADYQGLLSRADIVLATALHEFQGVAVMEAVARGCLPVLPDRLAYPELYPREGLYPSHPEDPLREARAAADKIVQATRGLRQGVLTAPPVDAFSLAALRPAYRRLLGELAGGGESR</sequence>
<dbReference type="InterPro" id="IPR051862">
    <property type="entry name" value="GT-like_domain_containing_1"/>
</dbReference>
<evidence type="ECO:0000256" key="5">
    <source>
        <dbReference type="ARBA" id="ARBA00044539"/>
    </source>
</evidence>
<keyword evidence="2" id="KW-0328">Glycosyltransferase</keyword>
<protein>
    <recommendedName>
        <fullName evidence="5">tRNA-queuosine alpha-mannosyltransferase</fullName>
        <ecNumber evidence="4">2.4.1.110</ecNumber>
    </recommendedName>
</protein>
<evidence type="ECO:0000313" key="8">
    <source>
        <dbReference type="EMBL" id="TXS95531.1"/>
    </source>
</evidence>
<dbReference type="PANTHER" id="PTHR13615:SF3">
    <property type="entry name" value="GLYCOSYLTRANSFERASE-LIKE DOMAIN-CONTAINING PROTEIN 1"/>
    <property type="match status" value="1"/>
</dbReference>
<evidence type="ECO:0000259" key="7">
    <source>
        <dbReference type="Pfam" id="PF12038"/>
    </source>
</evidence>
<dbReference type="AlphaFoldDB" id="A0A5C9A8I0"/>
<dbReference type="GO" id="GO:0016438">
    <property type="term" value="F:tRNA-queuosine(34) beta-mannosyltransferase activity"/>
    <property type="evidence" value="ECO:0007669"/>
    <property type="project" value="UniProtKB-EC"/>
</dbReference>
<dbReference type="InterPro" id="IPR022701">
    <property type="entry name" value="QTMAN_N"/>
</dbReference>
<accession>A0A5C9A8I0</accession>
<reference evidence="8 9" key="1">
    <citation type="submission" date="2019-08" db="EMBL/GenBank/DDBJ databases">
        <title>Parahaliea maris sp. nov., isolated from the surface seawater.</title>
        <authorList>
            <person name="Liu Y."/>
        </authorList>
    </citation>
    <scope>NUCLEOTIDE SEQUENCE [LARGE SCALE GENOMIC DNA]</scope>
    <source>
        <strain evidence="8 9">HSLHS9</strain>
    </source>
</reference>
<name>A0A5C9A8I0_9GAMM</name>
<evidence type="ECO:0000256" key="1">
    <source>
        <dbReference type="ARBA" id="ARBA00009481"/>
    </source>
</evidence>
<dbReference type="SUPFAM" id="SSF53756">
    <property type="entry name" value="UDP-Glycosyltransferase/glycogen phosphorylase"/>
    <property type="match status" value="1"/>
</dbReference>
<dbReference type="RefSeq" id="WP_148067442.1">
    <property type="nucleotide sequence ID" value="NZ_VRZA01000002.1"/>
</dbReference>
<comment type="similarity">
    <text evidence="1">Belongs to the glycosyltransferase group 1 family. Glycosyltransferase 4 subfamily.</text>
</comment>
<dbReference type="EMBL" id="VRZA01000002">
    <property type="protein sequence ID" value="TXS95531.1"/>
    <property type="molecule type" value="Genomic_DNA"/>
</dbReference>
<evidence type="ECO:0000256" key="3">
    <source>
        <dbReference type="ARBA" id="ARBA00022679"/>
    </source>
</evidence>